<comment type="caution">
    <text evidence="1">The sequence shown here is derived from an EMBL/GenBank/DDBJ whole genome shotgun (WGS) entry which is preliminary data.</text>
</comment>
<protein>
    <submittedName>
        <fullName evidence="1">620_t:CDS:1</fullName>
    </submittedName>
</protein>
<dbReference type="Proteomes" id="UP000789702">
    <property type="component" value="Unassembled WGS sequence"/>
</dbReference>
<reference evidence="1" key="1">
    <citation type="submission" date="2021-06" db="EMBL/GenBank/DDBJ databases">
        <authorList>
            <person name="Kallberg Y."/>
            <person name="Tangrot J."/>
            <person name="Rosling A."/>
        </authorList>
    </citation>
    <scope>NUCLEOTIDE SEQUENCE</scope>
    <source>
        <strain evidence="1">IL203A</strain>
    </source>
</reference>
<organism evidence="1 2">
    <name type="scientific">Dentiscutata heterogama</name>
    <dbReference type="NCBI Taxonomy" id="1316150"/>
    <lineage>
        <taxon>Eukaryota</taxon>
        <taxon>Fungi</taxon>
        <taxon>Fungi incertae sedis</taxon>
        <taxon>Mucoromycota</taxon>
        <taxon>Glomeromycotina</taxon>
        <taxon>Glomeromycetes</taxon>
        <taxon>Diversisporales</taxon>
        <taxon>Gigasporaceae</taxon>
        <taxon>Dentiscutata</taxon>
    </lineage>
</organism>
<name>A0ACA9NQL7_9GLOM</name>
<feature type="non-terminal residue" evidence="1">
    <location>
        <position position="1"/>
    </location>
</feature>
<evidence type="ECO:0000313" key="1">
    <source>
        <dbReference type="EMBL" id="CAG8669679.1"/>
    </source>
</evidence>
<keyword evidence="2" id="KW-1185">Reference proteome</keyword>
<proteinExistence type="predicted"/>
<sequence>AINDMLEEYERDTNPAITITSDQFKAMPEWDQREVLNELLLGANNAQNEEARKAIQNKYRDLLTTQLETKGQMIIEENIETQLSKNQLQIRTKPLPPRLELPKTGYREEYQYPGSPRSPPKLPTESDKSIDSDASERKRWMPSITKRLRPLSPTGGWKQMFGGSGSSKQNIQQHTHSPKRPSSLRNSVDLTNTPDILLPTPIQNNQQTRNPKRPIDRSNTSSPASWHKNQKMYTPSVTNFENEEDEQEISQNIERAFNQDNQENNSESQQIQIQSSFKG</sequence>
<evidence type="ECO:0000313" key="2">
    <source>
        <dbReference type="Proteomes" id="UP000789702"/>
    </source>
</evidence>
<accession>A0ACA9NQL7</accession>
<gene>
    <name evidence="1" type="ORF">DHETER_LOCUS10126</name>
</gene>
<dbReference type="EMBL" id="CAJVPU010019089">
    <property type="protein sequence ID" value="CAG8669679.1"/>
    <property type="molecule type" value="Genomic_DNA"/>
</dbReference>